<dbReference type="PANTHER" id="PTHR11339:SF413">
    <property type="entry name" value="TECTORIN ALPHA"/>
    <property type="match status" value="1"/>
</dbReference>
<dbReference type="Pfam" id="PF12714">
    <property type="entry name" value="TILa"/>
    <property type="match status" value="2"/>
</dbReference>
<feature type="domain" description="VWFD" evidence="7">
    <location>
        <begin position="1596"/>
        <end position="1776"/>
    </location>
</feature>
<feature type="chain" id="PRO_5043819008" evidence="5">
    <location>
        <begin position="22"/>
        <end position="2230"/>
    </location>
</feature>
<dbReference type="SMART" id="SM00216">
    <property type="entry name" value="VWD"/>
    <property type="match status" value="4"/>
</dbReference>
<feature type="signal peptide" evidence="5">
    <location>
        <begin position="1"/>
        <end position="21"/>
    </location>
</feature>
<dbReference type="Gene3D" id="2.10.25.10">
    <property type="entry name" value="Laminin"/>
    <property type="match status" value="3"/>
</dbReference>
<dbReference type="SUPFAM" id="SSF57567">
    <property type="entry name" value="Serine protease inhibitors"/>
    <property type="match status" value="3"/>
</dbReference>
<dbReference type="GO" id="GO:0031012">
    <property type="term" value="C:extracellular matrix"/>
    <property type="evidence" value="ECO:0007669"/>
    <property type="project" value="TreeGrafter"/>
</dbReference>
<dbReference type="InterPro" id="IPR001007">
    <property type="entry name" value="VWF_dom"/>
</dbReference>
<dbReference type="PANTHER" id="PTHR11339">
    <property type="entry name" value="EXTRACELLULAR MATRIX GLYCOPROTEIN RELATED"/>
    <property type="match status" value="1"/>
</dbReference>
<dbReference type="SMART" id="SM00215">
    <property type="entry name" value="VWC_out"/>
    <property type="match status" value="3"/>
</dbReference>
<dbReference type="Gene3D" id="2.60.40.4100">
    <property type="entry name" value="Zona pellucida, ZP-C domain"/>
    <property type="match status" value="1"/>
</dbReference>
<dbReference type="InterPro" id="IPR050780">
    <property type="entry name" value="Mucin_vWF_Thrombospondin_sf"/>
</dbReference>
<organism evidence="8 9">
    <name type="scientific">Xyrichtys novacula</name>
    <name type="common">Pearly razorfish</name>
    <name type="synonym">Hemipteronotus novacula</name>
    <dbReference type="NCBI Taxonomy" id="13765"/>
    <lineage>
        <taxon>Eukaryota</taxon>
        <taxon>Metazoa</taxon>
        <taxon>Chordata</taxon>
        <taxon>Craniata</taxon>
        <taxon>Vertebrata</taxon>
        <taxon>Euteleostomi</taxon>
        <taxon>Actinopterygii</taxon>
        <taxon>Neopterygii</taxon>
        <taxon>Teleostei</taxon>
        <taxon>Neoteleostei</taxon>
        <taxon>Acanthomorphata</taxon>
        <taxon>Eupercaria</taxon>
        <taxon>Labriformes</taxon>
        <taxon>Labridae</taxon>
        <taxon>Xyrichtys</taxon>
    </lineage>
</organism>
<dbReference type="InterPro" id="IPR025615">
    <property type="entry name" value="TILa_dom"/>
</dbReference>
<evidence type="ECO:0000256" key="1">
    <source>
        <dbReference type="ARBA" id="ARBA00022737"/>
    </source>
</evidence>
<evidence type="ECO:0000313" key="8">
    <source>
        <dbReference type="EMBL" id="CAJ1081086.1"/>
    </source>
</evidence>
<dbReference type="SMART" id="SM00241">
    <property type="entry name" value="ZP"/>
    <property type="match status" value="1"/>
</dbReference>
<evidence type="ECO:0000259" key="6">
    <source>
        <dbReference type="PROSITE" id="PS51034"/>
    </source>
</evidence>
<dbReference type="InterPro" id="IPR014853">
    <property type="entry name" value="VWF/SSPO/ZAN-like_Cys-rich_dom"/>
</dbReference>
<dbReference type="FunFam" id="2.10.25.10:FF:000055">
    <property type="entry name" value="alpha-tectorin isoform X1"/>
    <property type="match status" value="2"/>
</dbReference>
<feature type="domain" description="ZP" evidence="6">
    <location>
        <begin position="1910"/>
        <end position="2163"/>
    </location>
</feature>
<dbReference type="Pfam" id="PF00094">
    <property type="entry name" value="VWD"/>
    <property type="match status" value="4"/>
</dbReference>
<dbReference type="Pfam" id="PF00100">
    <property type="entry name" value="Zona_pellucida"/>
    <property type="match status" value="1"/>
</dbReference>
<dbReference type="InterPro" id="IPR002919">
    <property type="entry name" value="TIL_dom"/>
</dbReference>
<evidence type="ECO:0000256" key="4">
    <source>
        <dbReference type="SAM" id="MobiDB-lite"/>
    </source>
</evidence>
<dbReference type="Gene3D" id="2.60.40.3210">
    <property type="entry name" value="Zona pellucida, ZP-N domain"/>
    <property type="match status" value="1"/>
</dbReference>
<evidence type="ECO:0000256" key="5">
    <source>
        <dbReference type="SAM" id="SignalP"/>
    </source>
</evidence>
<evidence type="ECO:0000313" key="9">
    <source>
        <dbReference type="Proteomes" id="UP001178508"/>
    </source>
</evidence>
<feature type="domain" description="VWFD" evidence="7">
    <location>
        <begin position="829"/>
        <end position="1007"/>
    </location>
</feature>
<accession>A0AAV1H6L6</accession>
<dbReference type="Pfam" id="PF01826">
    <property type="entry name" value="TIL"/>
    <property type="match status" value="3"/>
</dbReference>
<feature type="domain" description="VWFD" evidence="7">
    <location>
        <begin position="1210"/>
        <end position="1389"/>
    </location>
</feature>
<evidence type="ECO:0000256" key="2">
    <source>
        <dbReference type="ARBA" id="ARBA00023157"/>
    </source>
</evidence>
<sequence length="2230" mass="240145">MATQIMVTMLLFGIMATPTTTTTQATTTTTAPGTTTTPLTTTTQTTTTTGPVTTTTPTTTTTQATTTTTPPVTTTTPLTTTTQTTTTTGPVTTTTPTTTTTQATTTTTTPPVTTTTPLTTTTQTTTTTGPVTTTTPTTTTTQATTTTTPPVTTTTPLTTTTQTTTTHGPVTTTTPTTTTTQATTTTTPPVTTTTPLTTTTQTTTTTGPVTTTTPTTTTTQATTTTTPPVTTTTPLTTTTQTTTTHGPVTTTTPTTTTTQATTTTTTPPVTTTTPLTTTTQTTTTHGPVTTTTPTTTTTQATTTTTPPVTTTTPLTTTTQTTTTTGPVTTTTPLTTTTQTTTTTGPVTTTTPLTTTTQTTTTTGPVTTTTPLTTTTQTTTTTGPVTTSKSFKLGNSFWTDSTCAEKCTCTSVGLVCHSQPCSFSQTCQPATFHFSCQNVQRRICTISGDPHYYTFDDRVLHFQGVCTYILSEQSGAGLPYFRVEGKNEHRGSTRVSWTKLVKVFVYDETIELVKGRPGMAKVNGNFAATPLKLNSGTIEVYASGFSVIISTDFGLEVTYDTNHYVTIGLPYTYQNAVRGLCGNFNNNPSDDFQTPQGKVVSSGVVFANSWKAQTDDEPGCEPPCEGLGCFDCTVDQIAFYRNNKLCGILRDRSGPFAACHQQLPPENVAESCVFDLCLGKGYQPILCQALNVYASQCQQLGIQLPSWRSEGFCEIQCPSNSHFESQGTGCPDTCVNPNSTLNCPLPNKESCICDPGFILSAGDCVPHAECGCNFEGRYYPAGETVILDDDCGRLCSCSYGSMTCVSHGCGPLESCSVIDGERGCSPDSYATCWKKGPGSYHTFDEKTYQHPGACQLTLAKVMGLSSHPHFMVTTEKVPSGQQSFADVLTFEAEGTQISIEMTSNSRVKVDGQLIRLPFKSASNRIQIYRSNIHSIIIRTSFGVTVQTVWPHYIRVTAPAIYNGTLGGLCGNYNGHPHDDFRTPSGNLVNNSQVFGDSWRHGSLADYCVASTNPNSTTFNTPRQDCGILRSPHGPFSRCWDITDAQQHVDACVDSIKASSDPASALCEVLQNYALMCQQKGITVGYWRNVTDCDQNCPLNSHYELCGSSCPSTCPSLSFPFTCDTVCQEGCQCDDGFVLNGNQCVPPTHCGCYHKGHYRQSGEVFWDSDKCQSLCSCNGNTGKVHCAPDSCGPLESCRVVEGKIGCHPNLHGICLASGDPHYQSFDGKTFDFQGTCRYVLATLCNTTDELQQFSVEAKNEPLRGLSVSVTAEVFVDVWGHRVRMSRNSNGNVEVNGRRAGLPLLLSGGKVSIFASGSYINVKTDFGLKVMYDGWSTVSISVPSNYSARTCGLCGNFNRDPNDDYQTPSGIVVNTPGEFGEAWKVEGNYTCDNGCGPFSSPCPKCTDEKPARAKCEVIQAADGPFSFCHGDVDPAPYFNDCVFDVCVAGDEGQNLLCRAIQTYATACQNSDVRIYPWRADAACELECPANSHYELCGTDCSHTCTSSVNATCEQVCLEGCFCDKGFVRSGTECVSVENCGCQYDGFYYKAGESFWTEDCSEQCKCHGPNDLRCFVASCTLAQECTIRDGLRGCFGASVSVCTVWGDPHYFTFDGALANFQGTCSYIVTESVDHNMNETQFQVVATNNHRGNNQVSFVSAVDVYLSNGPESVHITIGPNKILKINGSGMSLPTREGALAQVTKQGSFIEVNAGDLIVEFDGQSILLVRISQNRENRVRGMCGNFNGDPSDDKTLPNGTLALNDSQFGHSWKSTSSRPGCGSMNEDTGDGLNCPCIEQYSELCGIIFNSSGPFSACHQHSDPKPFFNSCVYDLCLYTPANKMLCSAVSAYEKTCQASGFDISEWRSFLQCEEPNPCDLLNCTETEWCGENNGVYGCHCDENHHRAKNEGYDSSISCTGSTGTMSLSRCQLFEAGFHPSALHLKDKSCTGLTVDGRVVFHFDNEDNLCGTVLRSNGTYFIYENRINGEIDPTEGPISRKKHLNLEFGCHYPLTKAVSMAVAINPLESIVNRKLPAGVGSYNIRITPFLDADFLIPFSGGSGTGIEVDDEVYVEVQTDGVDEQQISTIIDTCWATPVNNRDYPVRWDLIISGCPNPADDTVEVIQNGISTVSRFSFKMFAFTNYSTIYLHCQVHLCLIKSGECSSHCYPGHIPRVRRDISKHDTADMSVGPIALKQKRSSFKDLIIFQSSASAQLVSTVSLLVSLLTAKTLIWMALS</sequence>
<dbReference type="PROSITE" id="PS51034">
    <property type="entry name" value="ZP_2"/>
    <property type="match status" value="1"/>
</dbReference>
<dbReference type="InterPro" id="IPR001846">
    <property type="entry name" value="VWF_type-D"/>
</dbReference>
<protein>
    <submittedName>
        <fullName evidence="8">LOW QUALITY PROTEIN: alpha-tectorin-like</fullName>
    </submittedName>
</protein>
<dbReference type="InterPro" id="IPR036084">
    <property type="entry name" value="Ser_inhib-like_sf"/>
</dbReference>
<dbReference type="CDD" id="cd19941">
    <property type="entry name" value="TIL"/>
    <property type="match status" value="3"/>
</dbReference>
<dbReference type="Pfam" id="PF08742">
    <property type="entry name" value="C8"/>
    <property type="match status" value="4"/>
</dbReference>
<name>A0AAV1H6L6_XYRNO</name>
<dbReference type="EMBL" id="OY660882">
    <property type="protein sequence ID" value="CAJ1081086.1"/>
    <property type="molecule type" value="Genomic_DNA"/>
</dbReference>
<keyword evidence="3" id="KW-0325">Glycoprotein</keyword>
<dbReference type="InterPro" id="IPR042235">
    <property type="entry name" value="ZP-C_dom"/>
</dbReference>
<feature type="region of interest" description="Disordered" evidence="4">
    <location>
        <begin position="23"/>
        <end position="384"/>
    </location>
</feature>
<dbReference type="Proteomes" id="UP001178508">
    <property type="component" value="Chromosome 19"/>
</dbReference>
<proteinExistence type="predicted"/>
<gene>
    <name evidence="8" type="ORF">XNOV1_A034423</name>
</gene>
<reference evidence="8" key="1">
    <citation type="submission" date="2023-08" db="EMBL/GenBank/DDBJ databases">
        <authorList>
            <person name="Alioto T."/>
            <person name="Alioto T."/>
            <person name="Gomez Garrido J."/>
        </authorList>
    </citation>
    <scope>NUCLEOTIDE SEQUENCE</scope>
</reference>
<dbReference type="SMART" id="SM00832">
    <property type="entry name" value="C8"/>
    <property type="match status" value="4"/>
</dbReference>
<dbReference type="PROSITE" id="PS51233">
    <property type="entry name" value="VWFD"/>
    <property type="match status" value="4"/>
</dbReference>
<evidence type="ECO:0000259" key="7">
    <source>
        <dbReference type="PROSITE" id="PS51233"/>
    </source>
</evidence>
<keyword evidence="1" id="KW-0677">Repeat</keyword>
<keyword evidence="2" id="KW-1015">Disulfide bond</keyword>
<keyword evidence="5" id="KW-0732">Signal</keyword>
<dbReference type="SUPFAM" id="SSF57603">
    <property type="entry name" value="FnI-like domain"/>
    <property type="match status" value="1"/>
</dbReference>
<dbReference type="InterPro" id="IPR001507">
    <property type="entry name" value="ZP_dom"/>
</dbReference>
<evidence type="ECO:0000256" key="3">
    <source>
        <dbReference type="ARBA" id="ARBA00023180"/>
    </source>
</evidence>
<keyword evidence="9" id="KW-1185">Reference proteome</keyword>
<feature type="domain" description="VWFD" evidence="7">
    <location>
        <begin position="441"/>
        <end position="620"/>
    </location>
</feature>
<dbReference type="GO" id="GO:0005615">
    <property type="term" value="C:extracellular space"/>
    <property type="evidence" value="ECO:0007669"/>
    <property type="project" value="TreeGrafter"/>
</dbReference>
<dbReference type="InterPro" id="IPR055355">
    <property type="entry name" value="ZP-C"/>
</dbReference>